<proteinExistence type="predicted"/>
<sequence>MYGHTGRFSLDALTGMTQITTLPTSKWSYT</sequence>
<dbReference type="AlphaFoldDB" id="A0A2I2KPS8"/>
<dbReference type="EMBL" id="FZMO01000112">
    <property type="protein sequence ID" value="SNQ47671.1"/>
    <property type="molecule type" value="Genomic_DNA"/>
</dbReference>
<keyword evidence="2" id="KW-1185">Reference proteome</keyword>
<protein>
    <submittedName>
        <fullName evidence="1">Uncharacterized protein</fullName>
    </submittedName>
</protein>
<evidence type="ECO:0000313" key="1">
    <source>
        <dbReference type="EMBL" id="SNQ47671.1"/>
    </source>
</evidence>
<reference evidence="1 2" key="1">
    <citation type="submission" date="2017-06" db="EMBL/GenBank/DDBJ databases">
        <authorList>
            <person name="Kim H.J."/>
            <person name="Triplett B.A."/>
        </authorList>
    </citation>
    <scope>NUCLEOTIDE SEQUENCE [LARGE SCALE GENOMIC DNA]</scope>
    <source>
        <strain evidence="1">FRACA_ARgP5</strain>
    </source>
</reference>
<organism evidence="1 2">
    <name type="scientific">Frankia canadensis</name>
    <dbReference type="NCBI Taxonomy" id="1836972"/>
    <lineage>
        <taxon>Bacteria</taxon>
        <taxon>Bacillati</taxon>
        <taxon>Actinomycetota</taxon>
        <taxon>Actinomycetes</taxon>
        <taxon>Frankiales</taxon>
        <taxon>Frankiaceae</taxon>
        <taxon>Frankia</taxon>
    </lineage>
</organism>
<gene>
    <name evidence="1" type="ORF">FRACA_20067</name>
</gene>
<evidence type="ECO:0000313" key="2">
    <source>
        <dbReference type="Proteomes" id="UP000234331"/>
    </source>
</evidence>
<name>A0A2I2KPS8_9ACTN</name>
<accession>A0A2I2KPS8</accession>
<dbReference type="Proteomes" id="UP000234331">
    <property type="component" value="Unassembled WGS sequence"/>
</dbReference>